<dbReference type="Proteomes" id="UP001470230">
    <property type="component" value="Unassembled WGS sequence"/>
</dbReference>
<keyword evidence="3" id="KW-1185">Reference proteome</keyword>
<reference evidence="2 3" key="1">
    <citation type="submission" date="2024-04" db="EMBL/GenBank/DDBJ databases">
        <title>Tritrichomonas musculus Genome.</title>
        <authorList>
            <person name="Alves-Ferreira E."/>
            <person name="Grigg M."/>
            <person name="Lorenzi H."/>
            <person name="Galac M."/>
        </authorList>
    </citation>
    <scope>NUCLEOTIDE SEQUENCE [LARGE SCALE GENOMIC DNA]</scope>
    <source>
        <strain evidence="2 3">EAF2021</strain>
    </source>
</reference>
<evidence type="ECO:0000313" key="2">
    <source>
        <dbReference type="EMBL" id="KAK8841768.1"/>
    </source>
</evidence>
<protein>
    <recommendedName>
        <fullName evidence="1">Baseplate structural protein Gp10 C-terminal domain-containing protein</fullName>
    </recommendedName>
</protein>
<dbReference type="Pfam" id="PF21939">
    <property type="entry name" value="Gp10_C"/>
    <property type="match status" value="1"/>
</dbReference>
<sequence length="250" mass="29312">MCEQKFSIIILNDNKISIPRQFRKIGSLSPFIFNKLLNDPFTYVIKSSISQNTLNSFLAYLCEDAELKISIDNYFELMQISDEFQLQDLKNLLLEKKRIWEYYERILENLENKQNAFEIMQKGLEQKQKDFWPVGSIYQTFNDEFDPNLNWEGKWIKVEGKFILGSSNLHKINSVGGEETHKLTINEMPSHSHDYNFKSTSKSGNDTGTVMSFRENYCGDRTGQTTREGANEPHNNMPPYRVAHIWERIE</sequence>
<feature type="domain" description="Baseplate structural protein Gp10 C-terminal" evidence="1">
    <location>
        <begin position="131"/>
        <end position="249"/>
    </location>
</feature>
<evidence type="ECO:0000259" key="1">
    <source>
        <dbReference type="Pfam" id="PF21939"/>
    </source>
</evidence>
<gene>
    <name evidence="2" type="ORF">M9Y10_026717</name>
</gene>
<organism evidence="2 3">
    <name type="scientific">Tritrichomonas musculus</name>
    <dbReference type="NCBI Taxonomy" id="1915356"/>
    <lineage>
        <taxon>Eukaryota</taxon>
        <taxon>Metamonada</taxon>
        <taxon>Parabasalia</taxon>
        <taxon>Tritrichomonadida</taxon>
        <taxon>Tritrichomonadidae</taxon>
        <taxon>Tritrichomonas</taxon>
    </lineage>
</organism>
<accession>A0ABR2H6C2</accession>
<dbReference type="InterPro" id="IPR053827">
    <property type="entry name" value="Gp10_C"/>
</dbReference>
<evidence type="ECO:0000313" key="3">
    <source>
        <dbReference type="Proteomes" id="UP001470230"/>
    </source>
</evidence>
<proteinExistence type="predicted"/>
<dbReference type="SUPFAM" id="SSF88874">
    <property type="entry name" value="Receptor-binding domain of short tail fibre protein gp12"/>
    <property type="match status" value="1"/>
</dbReference>
<comment type="caution">
    <text evidence="2">The sequence shown here is derived from an EMBL/GenBank/DDBJ whole genome shotgun (WGS) entry which is preliminary data.</text>
</comment>
<name>A0ABR2H6C2_9EUKA</name>
<dbReference type="EMBL" id="JAPFFF010000040">
    <property type="protein sequence ID" value="KAK8841768.1"/>
    <property type="molecule type" value="Genomic_DNA"/>
</dbReference>